<gene>
    <name evidence="1" type="ORF">JOC94_002639</name>
</gene>
<dbReference type="Proteomes" id="UP000823485">
    <property type="component" value="Unassembled WGS sequence"/>
</dbReference>
<name>A0ABS2R8E3_9BACI</name>
<dbReference type="EMBL" id="JAFBFH010000016">
    <property type="protein sequence ID" value="MBM7715650.1"/>
    <property type="molecule type" value="Genomic_DNA"/>
</dbReference>
<evidence type="ECO:0008006" key="3">
    <source>
        <dbReference type="Google" id="ProtNLM"/>
    </source>
</evidence>
<evidence type="ECO:0000313" key="1">
    <source>
        <dbReference type="EMBL" id="MBM7715650.1"/>
    </source>
</evidence>
<keyword evidence="2" id="KW-1185">Reference proteome</keyword>
<organism evidence="1 2">
    <name type="scientific">Siminovitchia thermophila</name>
    <dbReference type="NCBI Taxonomy" id="1245522"/>
    <lineage>
        <taxon>Bacteria</taxon>
        <taxon>Bacillati</taxon>
        <taxon>Bacillota</taxon>
        <taxon>Bacilli</taxon>
        <taxon>Bacillales</taxon>
        <taxon>Bacillaceae</taxon>
        <taxon>Siminovitchia</taxon>
    </lineage>
</organism>
<proteinExistence type="predicted"/>
<sequence>MDIHTISRIMFNTDKVPADQPFILRDGQVVFARTLRFFPNQLAEIQIGSNRLIAKLEVPLESGKGYWFQAAFQQGELLLKLLSKEAPRTPGPISLNHSPFPEQKGLQELTNFLMKEPVPLTKEQIFTAGRWLKTVNDQSLAMDVIRFMSRQNLPFIDSVFQSLFAAVNKTSFTNLMSSLYESLQQEPKNAPLVQQILQHLEELLHHGSHQEKAHTGTGKDVFQHLMRAIKHTGIFYEANMEQLKPELALKSLLVKYVGINEAGNTSRNYAEQIILKMNGQQLFSANNTSVQQIVFTIPLTVFQQYTELTMQWTAKRKPDGKIDADYCRILFYLDLQHLKETVVDMQIQNRVVTVTLFNESEAIKPLAQTLMPFLKEELKNLDYTLSTVHIRKPANKSPVVNRLSGLESNPYTGVDIRI</sequence>
<comment type="caution">
    <text evidence="1">The sequence shown here is derived from an EMBL/GenBank/DDBJ whole genome shotgun (WGS) entry which is preliminary data.</text>
</comment>
<accession>A0ABS2R8E3</accession>
<dbReference type="RefSeq" id="WP_205179463.1">
    <property type="nucleotide sequence ID" value="NZ_JAFBFH010000016.1"/>
</dbReference>
<reference evidence="1 2" key="1">
    <citation type="submission" date="2021-01" db="EMBL/GenBank/DDBJ databases">
        <title>Genomic Encyclopedia of Type Strains, Phase IV (KMG-IV): sequencing the most valuable type-strain genomes for metagenomic binning, comparative biology and taxonomic classification.</title>
        <authorList>
            <person name="Goeker M."/>
        </authorList>
    </citation>
    <scope>NUCLEOTIDE SEQUENCE [LARGE SCALE GENOMIC DNA]</scope>
    <source>
        <strain evidence="1 2">DSM 105453</strain>
    </source>
</reference>
<evidence type="ECO:0000313" key="2">
    <source>
        <dbReference type="Proteomes" id="UP000823485"/>
    </source>
</evidence>
<protein>
    <recommendedName>
        <fullName evidence="3">Flagellar hook-length control protein FliK</fullName>
    </recommendedName>
</protein>